<dbReference type="InterPro" id="IPR038157">
    <property type="entry name" value="FeoA_core_dom"/>
</dbReference>
<dbReference type="GO" id="GO:0046914">
    <property type="term" value="F:transition metal ion binding"/>
    <property type="evidence" value="ECO:0007669"/>
    <property type="project" value="InterPro"/>
</dbReference>
<dbReference type="SMART" id="SM00899">
    <property type="entry name" value="FeoA"/>
    <property type="match status" value="1"/>
</dbReference>
<dbReference type="InterPro" id="IPR008988">
    <property type="entry name" value="Transcriptional_repressor_C"/>
</dbReference>
<reference evidence="4" key="1">
    <citation type="submission" date="2016-05" db="EMBL/GenBank/DDBJ databases">
        <title>Polynucleobacter sp. QLW-P1FAT50C-4 genome.</title>
        <authorList>
            <person name="Hahn M.W."/>
        </authorList>
    </citation>
    <scope>NUCLEOTIDE SEQUENCE [LARGE SCALE GENOMIC DNA]</scope>
    <source>
        <strain evidence="4">QLW-P1FAT50C-4</strain>
    </source>
</reference>
<dbReference type="RefSeq" id="WP_068948255.1">
    <property type="nucleotide sequence ID" value="NZ_CP015922.1"/>
</dbReference>
<dbReference type="Gene3D" id="2.30.30.90">
    <property type="match status" value="1"/>
</dbReference>
<dbReference type="InterPro" id="IPR007167">
    <property type="entry name" value="Fe-transptr_FeoA-like"/>
</dbReference>
<dbReference type="AlphaFoldDB" id="A0A191UED1"/>
<accession>A0A191UED1</accession>
<dbReference type="OrthoDB" id="559009at2"/>
<dbReference type="Proteomes" id="UP000078463">
    <property type="component" value="Chromosome"/>
</dbReference>
<feature type="domain" description="Ferrous iron transporter FeoA-like" evidence="2">
    <location>
        <begin position="1"/>
        <end position="77"/>
    </location>
</feature>
<gene>
    <name evidence="3" type="ORF">A8O14_03525</name>
</gene>
<evidence type="ECO:0000259" key="2">
    <source>
        <dbReference type="SMART" id="SM00899"/>
    </source>
</evidence>
<dbReference type="KEGG" id="pwu:A8O14_03525"/>
<dbReference type="SUPFAM" id="SSF50037">
    <property type="entry name" value="C-terminal domain of transcriptional repressors"/>
    <property type="match status" value="1"/>
</dbReference>
<evidence type="ECO:0000313" key="3">
    <source>
        <dbReference type="EMBL" id="ANI99251.1"/>
    </source>
</evidence>
<protein>
    <submittedName>
        <fullName evidence="3">Iron transporter FeoA</fullName>
    </submittedName>
</protein>
<keyword evidence="1" id="KW-0408">Iron</keyword>
<name>A0A191UED1_9BURK</name>
<organism evidence="3 4">
    <name type="scientific">Polynucleobacter wuianus</name>
    <dbReference type="NCBI Taxonomy" id="1743168"/>
    <lineage>
        <taxon>Bacteria</taxon>
        <taxon>Pseudomonadati</taxon>
        <taxon>Pseudomonadota</taxon>
        <taxon>Betaproteobacteria</taxon>
        <taxon>Burkholderiales</taxon>
        <taxon>Burkholderiaceae</taxon>
        <taxon>Polynucleobacter</taxon>
    </lineage>
</organism>
<dbReference type="Pfam" id="PF04023">
    <property type="entry name" value="FeoA"/>
    <property type="match status" value="1"/>
</dbReference>
<evidence type="ECO:0000313" key="4">
    <source>
        <dbReference type="Proteomes" id="UP000078463"/>
    </source>
</evidence>
<sequence>MHLDQVDLDSTYRVCTVNAPKGAPQIKGQLEDIGFLPGEQVTLLRKGLLKKGPYLVRVGASTFALRQSEARMIEVESVVNV</sequence>
<dbReference type="EMBL" id="CP015922">
    <property type="protein sequence ID" value="ANI99251.1"/>
    <property type="molecule type" value="Genomic_DNA"/>
</dbReference>
<keyword evidence="4" id="KW-1185">Reference proteome</keyword>
<evidence type="ECO:0000256" key="1">
    <source>
        <dbReference type="ARBA" id="ARBA00023004"/>
    </source>
</evidence>
<proteinExistence type="predicted"/>